<sequence length="221" mass="24610">MAADGVVILPNAEKGQVYGMGFDLGEKQQEKEDFVQEDIPESLTCLKICLTGDKGVGKTCLQRFAVGLEFRDQKPSKKFNSKKKRLKADSLDIAVDLSDPPSECSFNKLTAHLLDMDGVFLCFDICSAESFQKIQEYQEQIMLALQTNSFPMTLIALKADLSNDRAVSADEAKAFAKKLGISYAEVSAKTDADFDKHLKKMVKEIQNYYMPLKKKSPCSIL</sequence>
<dbReference type="GO" id="GO:0007165">
    <property type="term" value="P:signal transduction"/>
    <property type="evidence" value="ECO:0007669"/>
    <property type="project" value="InterPro"/>
</dbReference>
<accession>A0A7S4JMA3</accession>
<name>A0A7S4JMA3_9EUKA</name>
<proteinExistence type="predicted"/>
<dbReference type="AlphaFoldDB" id="A0A7S4JMA3"/>
<keyword evidence="2" id="KW-0342">GTP-binding</keyword>
<dbReference type="GO" id="GO:0016020">
    <property type="term" value="C:membrane"/>
    <property type="evidence" value="ECO:0007669"/>
    <property type="project" value="InterPro"/>
</dbReference>
<dbReference type="GO" id="GO:0005525">
    <property type="term" value="F:GTP binding"/>
    <property type="evidence" value="ECO:0007669"/>
    <property type="project" value="UniProtKB-KW"/>
</dbReference>
<evidence type="ECO:0000313" key="3">
    <source>
        <dbReference type="EMBL" id="CAE2268077.1"/>
    </source>
</evidence>
<dbReference type="InterPro" id="IPR020849">
    <property type="entry name" value="Small_GTPase_Ras-type"/>
</dbReference>
<protein>
    <submittedName>
        <fullName evidence="3">Uncharacterized protein</fullName>
    </submittedName>
</protein>
<dbReference type="PROSITE" id="PS51421">
    <property type="entry name" value="RAS"/>
    <property type="match status" value="1"/>
</dbReference>
<keyword evidence="1" id="KW-0547">Nucleotide-binding</keyword>
<dbReference type="EMBL" id="HBKR01001880">
    <property type="protein sequence ID" value="CAE2268077.1"/>
    <property type="molecule type" value="Transcribed_RNA"/>
</dbReference>
<dbReference type="InterPro" id="IPR001806">
    <property type="entry name" value="Small_GTPase"/>
</dbReference>
<evidence type="ECO:0000256" key="1">
    <source>
        <dbReference type="ARBA" id="ARBA00022741"/>
    </source>
</evidence>
<dbReference type="SUPFAM" id="SSF52540">
    <property type="entry name" value="P-loop containing nucleoside triphosphate hydrolases"/>
    <property type="match status" value="1"/>
</dbReference>
<dbReference type="PANTHER" id="PTHR24070">
    <property type="entry name" value="RAS, DI-RAS, AND RHEB FAMILY MEMBERS OF SMALL GTPASE SUPERFAMILY"/>
    <property type="match status" value="1"/>
</dbReference>
<dbReference type="SMART" id="SM00175">
    <property type="entry name" value="RAB"/>
    <property type="match status" value="1"/>
</dbReference>
<dbReference type="PRINTS" id="PR00449">
    <property type="entry name" value="RASTRNSFRMNG"/>
</dbReference>
<dbReference type="Gene3D" id="3.40.50.300">
    <property type="entry name" value="P-loop containing nucleotide triphosphate hydrolases"/>
    <property type="match status" value="1"/>
</dbReference>
<reference evidence="3" key="1">
    <citation type="submission" date="2021-01" db="EMBL/GenBank/DDBJ databases">
        <authorList>
            <person name="Corre E."/>
            <person name="Pelletier E."/>
            <person name="Niang G."/>
            <person name="Scheremetjew M."/>
            <person name="Finn R."/>
            <person name="Kale V."/>
            <person name="Holt S."/>
            <person name="Cochrane G."/>
            <person name="Meng A."/>
            <person name="Brown T."/>
            <person name="Cohen L."/>
        </authorList>
    </citation>
    <scope>NUCLEOTIDE SEQUENCE</scope>
    <source>
        <strain evidence="3">SoJaBio B1-5/56/2</strain>
    </source>
</reference>
<dbReference type="Pfam" id="PF00071">
    <property type="entry name" value="Ras"/>
    <property type="match status" value="1"/>
</dbReference>
<organism evidence="3">
    <name type="scientific">Paramoeba aestuarina</name>
    <dbReference type="NCBI Taxonomy" id="180227"/>
    <lineage>
        <taxon>Eukaryota</taxon>
        <taxon>Amoebozoa</taxon>
        <taxon>Discosea</taxon>
        <taxon>Flabellinia</taxon>
        <taxon>Dactylopodida</taxon>
        <taxon>Paramoebidae</taxon>
        <taxon>Paramoeba</taxon>
    </lineage>
</organism>
<dbReference type="PROSITE" id="PS51419">
    <property type="entry name" value="RAB"/>
    <property type="match status" value="1"/>
</dbReference>
<dbReference type="GO" id="GO:0003924">
    <property type="term" value="F:GTPase activity"/>
    <property type="evidence" value="ECO:0007669"/>
    <property type="project" value="InterPro"/>
</dbReference>
<dbReference type="InterPro" id="IPR027417">
    <property type="entry name" value="P-loop_NTPase"/>
</dbReference>
<gene>
    <name evidence="3" type="ORF">NAES01612_LOCUS1202</name>
</gene>
<evidence type="ECO:0000256" key="2">
    <source>
        <dbReference type="ARBA" id="ARBA00023134"/>
    </source>
</evidence>
<dbReference type="SMART" id="SM00173">
    <property type="entry name" value="RAS"/>
    <property type="match status" value="1"/>
</dbReference>